<organism evidence="2 3">
    <name type="scientific">Leadbetterella byssophila (strain DSM 17132 / JCM 16389 / KACC 11308 / NBRC 106382 / 4M15)</name>
    <dbReference type="NCBI Taxonomy" id="649349"/>
    <lineage>
        <taxon>Bacteria</taxon>
        <taxon>Pseudomonadati</taxon>
        <taxon>Bacteroidota</taxon>
        <taxon>Cytophagia</taxon>
        <taxon>Cytophagales</taxon>
        <taxon>Leadbetterellaceae</taxon>
        <taxon>Leadbetterella</taxon>
    </lineage>
</organism>
<dbReference type="RefSeq" id="WP_013408592.1">
    <property type="nucleotide sequence ID" value="NC_014655.1"/>
</dbReference>
<dbReference type="EMBL" id="CP002305">
    <property type="protein sequence ID" value="ADQ17543.1"/>
    <property type="molecule type" value="Genomic_DNA"/>
</dbReference>
<keyword evidence="1" id="KW-0812">Transmembrane</keyword>
<dbReference type="AlphaFoldDB" id="E4RQT7"/>
<dbReference type="eggNOG" id="ENOG50337Z6">
    <property type="taxonomic scope" value="Bacteria"/>
</dbReference>
<proteinExistence type="predicted"/>
<evidence type="ECO:0000313" key="3">
    <source>
        <dbReference type="Proteomes" id="UP000007435"/>
    </source>
</evidence>
<keyword evidence="3" id="KW-1185">Reference proteome</keyword>
<feature type="transmembrane region" description="Helical" evidence="1">
    <location>
        <begin position="16"/>
        <end position="35"/>
    </location>
</feature>
<accession>E4RQT7</accession>
<dbReference type="HOGENOM" id="CLU_118085_0_0_10"/>
<keyword evidence="1" id="KW-0472">Membrane</keyword>
<dbReference type="STRING" id="649349.Lbys_1837"/>
<reference evidence="2 3" key="2">
    <citation type="journal article" date="2011" name="Stand. Genomic Sci.">
        <title>Complete genome sequence of Leadbetterella byssophila type strain (4M15).</title>
        <authorList>
            <person name="Abt B."/>
            <person name="Teshima H."/>
            <person name="Lucas S."/>
            <person name="Lapidus A."/>
            <person name="Del Rio T.G."/>
            <person name="Nolan M."/>
            <person name="Tice H."/>
            <person name="Cheng J.F."/>
            <person name="Pitluck S."/>
            <person name="Liolios K."/>
            <person name="Pagani I."/>
            <person name="Ivanova N."/>
            <person name="Mavromatis K."/>
            <person name="Pati A."/>
            <person name="Tapia R."/>
            <person name="Han C."/>
            <person name="Goodwin L."/>
            <person name="Chen A."/>
            <person name="Palaniappan K."/>
            <person name="Land M."/>
            <person name="Hauser L."/>
            <person name="Chang Y.J."/>
            <person name="Jeffries C.D."/>
            <person name="Rohde M."/>
            <person name="Goker M."/>
            <person name="Tindall B.J."/>
            <person name="Detter J.C."/>
            <person name="Woyke T."/>
            <person name="Bristow J."/>
            <person name="Eisen J.A."/>
            <person name="Markowitz V."/>
            <person name="Hugenholtz P."/>
            <person name="Klenk H.P."/>
            <person name="Kyrpides N.C."/>
        </authorList>
    </citation>
    <scope>NUCLEOTIDE SEQUENCE [LARGE SCALE GENOMIC DNA]</scope>
    <source>
        <strain evidence="3">DSM 17132 / JCM 16389 / KACC 11308 / NBRC 106382 / 4M15</strain>
    </source>
</reference>
<keyword evidence="1" id="KW-1133">Transmembrane helix</keyword>
<dbReference type="Proteomes" id="UP000007435">
    <property type="component" value="Chromosome"/>
</dbReference>
<evidence type="ECO:0000256" key="1">
    <source>
        <dbReference type="SAM" id="Phobius"/>
    </source>
</evidence>
<sequence length="182" mass="20533">MNKLLNPVGHFSERTLLFISLMGVVLNMVFCYLLGYRMTSVLNFVDGEFSFGEVLRATLMAYLLGIVVLYLLGLIYNKRTRWIDIVNTVVLSTLPGLLILLCANIPKFLEVQNRLLAQPAGISLTDSAIMFGFVLLTLPALAYTFILFFNGFKTATHMKKWYQIAIFFIVLLSLAAFSPYIL</sequence>
<evidence type="ECO:0000313" key="2">
    <source>
        <dbReference type="EMBL" id="ADQ17543.1"/>
    </source>
</evidence>
<feature type="transmembrane region" description="Helical" evidence="1">
    <location>
        <begin position="129"/>
        <end position="149"/>
    </location>
</feature>
<dbReference type="KEGG" id="lby:Lbys_1837"/>
<name>E4RQT7_LEAB4</name>
<dbReference type="OrthoDB" id="1263582at2"/>
<feature type="transmembrane region" description="Helical" evidence="1">
    <location>
        <begin position="88"/>
        <end position="109"/>
    </location>
</feature>
<evidence type="ECO:0008006" key="4">
    <source>
        <dbReference type="Google" id="ProtNLM"/>
    </source>
</evidence>
<feature type="transmembrane region" description="Helical" evidence="1">
    <location>
        <begin position="161"/>
        <end position="181"/>
    </location>
</feature>
<reference key="1">
    <citation type="submission" date="2010-11" db="EMBL/GenBank/DDBJ databases">
        <title>The complete genome of Leadbetterella byssophila DSM 17132.</title>
        <authorList>
            <consortium name="US DOE Joint Genome Institute (JGI-PGF)"/>
            <person name="Lucas S."/>
            <person name="Copeland A."/>
            <person name="Lapidus A."/>
            <person name="Glavina del Rio T."/>
            <person name="Dalin E."/>
            <person name="Tice H."/>
            <person name="Bruce D."/>
            <person name="Goodwin L."/>
            <person name="Pitluck S."/>
            <person name="Kyrpides N."/>
            <person name="Mavromatis K."/>
            <person name="Ivanova N."/>
            <person name="Teshima H."/>
            <person name="Brettin T."/>
            <person name="Detter J.C."/>
            <person name="Han C."/>
            <person name="Tapia R."/>
            <person name="Land M."/>
            <person name="Hauser L."/>
            <person name="Markowitz V."/>
            <person name="Cheng J.-F."/>
            <person name="Hugenholtz P."/>
            <person name="Woyke T."/>
            <person name="Wu D."/>
            <person name="Tindall B."/>
            <person name="Pomrenke H.G."/>
            <person name="Brambilla E."/>
            <person name="Klenk H.-P."/>
            <person name="Eisen J.A."/>
        </authorList>
    </citation>
    <scope>NUCLEOTIDE SEQUENCE [LARGE SCALE GENOMIC DNA]</scope>
    <source>
        <strain>DSM 17132</strain>
    </source>
</reference>
<feature type="transmembrane region" description="Helical" evidence="1">
    <location>
        <begin position="55"/>
        <end position="76"/>
    </location>
</feature>
<gene>
    <name evidence="2" type="ordered locus">Lbys_1837</name>
</gene>
<protein>
    <recommendedName>
        <fullName evidence="4">Yip1 domain-containing protein</fullName>
    </recommendedName>
</protein>